<dbReference type="Proteomes" id="UP000030004">
    <property type="component" value="Unassembled WGS sequence"/>
</dbReference>
<dbReference type="OrthoDB" id="7933758at2"/>
<proteinExistence type="predicted"/>
<reference evidence="1 2" key="1">
    <citation type="journal article" date="2015" name="Antonie Van Leeuwenhoek">
        <title>Pseudooceanicola atlanticus gen. nov. sp. nov., isolated from surface seawater of the Atlantic Ocean and reclassification of Oceanicola batsensis, Oceanicola marinus, Oceanicola nitratireducens, Oceanicola nanhaiensis, Oceanicola antarcticus and Oceanicola flagellatus, as Pseudooceanicola batsensis comb. nov., Pseudooceanicola marinus comb. nov., Pseudooceanicola nitratireducens comb. nov., Pseudooceanicola nanhaiensis comb. nov., Pseudooceanicola antarcticus comb. nov., and Pseudooceanicola flagellatus comb. nov.</title>
        <authorList>
            <person name="Lai Q."/>
            <person name="Li G."/>
            <person name="Liu X."/>
            <person name="Du Y."/>
            <person name="Sun F."/>
            <person name="Shao Z."/>
        </authorList>
    </citation>
    <scope>NUCLEOTIDE SEQUENCE [LARGE SCALE GENOMIC DNA]</scope>
    <source>
        <strain evidence="1 2">22II-s11g</strain>
    </source>
</reference>
<comment type="caution">
    <text evidence="1">The sequence shown here is derived from an EMBL/GenBank/DDBJ whole genome shotgun (WGS) entry which is preliminary data.</text>
</comment>
<dbReference type="AlphaFoldDB" id="A0A0A0EEW2"/>
<name>A0A0A0EEW2_9RHOB</name>
<evidence type="ECO:0000313" key="2">
    <source>
        <dbReference type="Proteomes" id="UP000030004"/>
    </source>
</evidence>
<protein>
    <submittedName>
        <fullName evidence="1">Uncharacterized protein</fullName>
    </submittedName>
</protein>
<sequence>MQPIAASEQASALRRVHGNEAEVLVGTKIRQCEASGETDKAESWKMIQQVLRQRSGASES</sequence>
<organism evidence="1 2">
    <name type="scientific">Pseudooceanicola atlanticus</name>
    <dbReference type="NCBI Taxonomy" id="1461694"/>
    <lineage>
        <taxon>Bacteria</taxon>
        <taxon>Pseudomonadati</taxon>
        <taxon>Pseudomonadota</taxon>
        <taxon>Alphaproteobacteria</taxon>
        <taxon>Rhodobacterales</taxon>
        <taxon>Paracoccaceae</taxon>
        <taxon>Pseudooceanicola</taxon>
    </lineage>
</organism>
<keyword evidence="2" id="KW-1185">Reference proteome</keyword>
<gene>
    <name evidence="1" type="ORF">ATO9_09490</name>
</gene>
<dbReference type="STRING" id="1461694.ATO9_09490"/>
<dbReference type="RefSeq" id="WP_043747730.1">
    <property type="nucleotide sequence ID" value="NZ_AQQX01000003.1"/>
</dbReference>
<evidence type="ECO:0000313" key="1">
    <source>
        <dbReference type="EMBL" id="KGM48924.1"/>
    </source>
</evidence>
<accession>A0A0A0EEW2</accession>
<dbReference type="EMBL" id="AQQX01000003">
    <property type="protein sequence ID" value="KGM48924.1"/>
    <property type="molecule type" value="Genomic_DNA"/>
</dbReference>